<evidence type="ECO:0000259" key="8">
    <source>
        <dbReference type="PROSITE" id="PS50157"/>
    </source>
</evidence>
<dbReference type="PANTHER" id="PTHR24394:SF29">
    <property type="entry name" value="MYONEURIN"/>
    <property type="match status" value="1"/>
</dbReference>
<sequence length="133" mass="15733">MLHQQNEKINNFECDFDGKLFKKKLGLYQHMKQRHQIQACKICGNKVKGMNYHLLRCHSDDTKTFPCRECNKKFSANCLLNHHEKSHEKQFNCNFCGRNFAHLSTLKEHEEFHKNPKAYQCQICGNCSKRKGD</sequence>
<keyword evidence="3" id="KW-0677">Repeat</keyword>
<feature type="domain" description="C2H2-type" evidence="8">
    <location>
        <begin position="65"/>
        <end position="92"/>
    </location>
</feature>
<keyword evidence="2" id="KW-0479">Metal-binding</keyword>
<dbReference type="PANTHER" id="PTHR24394">
    <property type="entry name" value="ZINC FINGER PROTEIN"/>
    <property type="match status" value="1"/>
</dbReference>
<comment type="caution">
    <text evidence="9">The sequence shown here is derived from an EMBL/GenBank/DDBJ whole genome shotgun (WGS) entry which is preliminary data.</text>
</comment>
<dbReference type="AlphaFoldDB" id="A0A9J6BIF0"/>
<dbReference type="InterPro" id="IPR036236">
    <property type="entry name" value="Znf_C2H2_sf"/>
</dbReference>
<dbReference type="Gene3D" id="3.30.160.60">
    <property type="entry name" value="Classic Zinc Finger"/>
    <property type="match status" value="2"/>
</dbReference>
<dbReference type="EMBL" id="JADBJN010000004">
    <property type="protein sequence ID" value="KAG5669597.1"/>
    <property type="molecule type" value="Genomic_DNA"/>
</dbReference>
<evidence type="ECO:0000313" key="9">
    <source>
        <dbReference type="EMBL" id="KAG5669597.1"/>
    </source>
</evidence>
<dbReference type="GO" id="GO:0008270">
    <property type="term" value="F:zinc ion binding"/>
    <property type="evidence" value="ECO:0007669"/>
    <property type="project" value="UniProtKB-KW"/>
</dbReference>
<dbReference type="PROSITE" id="PS50157">
    <property type="entry name" value="ZINC_FINGER_C2H2_2"/>
    <property type="match status" value="2"/>
</dbReference>
<keyword evidence="6" id="KW-0539">Nucleus</keyword>
<keyword evidence="4 7" id="KW-0863">Zinc-finger</keyword>
<evidence type="ECO:0000256" key="4">
    <source>
        <dbReference type="ARBA" id="ARBA00022771"/>
    </source>
</evidence>
<dbReference type="GO" id="GO:0005634">
    <property type="term" value="C:nucleus"/>
    <property type="evidence" value="ECO:0007669"/>
    <property type="project" value="UniProtKB-SubCell"/>
</dbReference>
<comment type="subcellular location">
    <subcellularLocation>
        <location evidence="1">Nucleus</location>
    </subcellularLocation>
</comment>
<accession>A0A9J6BIF0</accession>
<evidence type="ECO:0000256" key="6">
    <source>
        <dbReference type="ARBA" id="ARBA00023242"/>
    </source>
</evidence>
<dbReference type="OrthoDB" id="7731522at2759"/>
<evidence type="ECO:0000256" key="1">
    <source>
        <dbReference type="ARBA" id="ARBA00004123"/>
    </source>
</evidence>
<dbReference type="GO" id="GO:0000981">
    <property type="term" value="F:DNA-binding transcription factor activity, RNA polymerase II-specific"/>
    <property type="evidence" value="ECO:0007669"/>
    <property type="project" value="TreeGrafter"/>
</dbReference>
<evidence type="ECO:0000256" key="5">
    <source>
        <dbReference type="ARBA" id="ARBA00022833"/>
    </source>
</evidence>
<dbReference type="SUPFAM" id="SSF57667">
    <property type="entry name" value="beta-beta-alpha zinc fingers"/>
    <property type="match status" value="2"/>
</dbReference>
<proteinExistence type="predicted"/>
<feature type="domain" description="C2H2-type" evidence="8">
    <location>
        <begin position="91"/>
        <end position="118"/>
    </location>
</feature>
<evidence type="ECO:0000256" key="2">
    <source>
        <dbReference type="ARBA" id="ARBA00022723"/>
    </source>
</evidence>
<dbReference type="Proteomes" id="UP001107558">
    <property type="component" value="Chromosome 4"/>
</dbReference>
<dbReference type="PROSITE" id="PS00028">
    <property type="entry name" value="ZINC_FINGER_C2H2_1"/>
    <property type="match status" value="1"/>
</dbReference>
<dbReference type="SMART" id="SM00355">
    <property type="entry name" value="ZnF_C2H2"/>
    <property type="match status" value="4"/>
</dbReference>
<reference evidence="9" key="1">
    <citation type="submission" date="2021-03" db="EMBL/GenBank/DDBJ databases">
        <title>Chromosome level genome of the anhydrobiotic midge Polypedilum vanderplanki.</title>
        <authorList>
            <person name="Yoshida Y."/>
            <person name="Kikawada T."/>
            <person name="Gusev O."/>
        </authorList>
    </citation>
    <scope>NUCLEOTIDE SEQUENCE</scope>
    <source>
        <strain evidence="9">NIAS01</strain>
        <tissue evidence="9">Whole body or cell culture</tissue>
    </source>
</reference>
<keyword evidence="10" id="KW-1185">Reference proteome</keyword>
<gene>
    <name evidence="9" type="ORF">PVAND_017484</name>
</gene>
<evidence type="ECO:0000256" key="3">
    <source>
        <dbReference type="ARBA" id="ARBA00022737"/>
    </source>
</evidence>
<name>A0A9J6BIF0_POLVA</name>
<protein>
    <recommendedName>
        <fullName evidence="8">C2H2-type domain-containing protein</fullName>
    </recommendedName>
</protein>
<organism evidence="9 10">
    <name type="scientific">Polypedilum vanderplanki</name>
    <name type="common">Sleeping chironomid midge</name>
    <dbReference type="NCBI Taxonomy" id="319348"/>
    <lineage>
        <taxon>Eukaryota</taxon>
        <taxon>Metazoa</taxon>
        <taxon>Ecdysozoa</taxon>
        <taxon>Arthropoda</taxon>
        <taxon>Hexapoda</taxon>
        <taxon>Insecta</taxon>
        <taxon>Pterygota</taxon>
        <taxon>Neoptera</taxon>
        <taxon>Endopterygota</taxon>
        <taxon>Diptera</taxon>
        <taxon>Nematocera</taxon>
        <taxon>Chironomoidea</taxon>
        <taxon>Chironomidae</taxon>
        <taxon>Chironominae</taxon>
        <taxon>Polypedilum</taxon>
        <taxon>Polypedilum</taxon>
    </lineage>
</organism>
<evidence type="ECO:0000313" key="10">
    <source>
        <dbReference type="Proteomes" id="UP001107558"/>
    </source>
</evidence>
<dbReference type="InterPro" id="IPR013087">
    <property type="entry name" value="Znf_C2H2_type"/>
</dbReference>
<keyword evidence="5" id="KW-0862">Zinc</keyword>
<evidence type="ECO:0000256" key="7">
    <source>
        <dbReference type="PROSITE-ProRule" id="PRU00042"/>
    </source>
</evidence>